<name>A0A7L7LA16_9BACT</name>
<keyword evidence="5 8" id="KW-1133">Transmembrane helix</keyword>
<evidence type="ECO:0000256" key="3">
    <source>
        <dbReference type="ARBA" id="ARBA00022475"/>
    </source>
</evidence>
<dbReference type="GO" id="GO:0016746">
    <property type="term" value="F:acyltransferase activity"/>
    <property type="evidence" value="ECO:0007669"/>
    <property type="project" value="UniProtKB-KW"/>
</dbReference>
<evidence type="ECO:0000256" key="4">
    <source>
        <dbReference type="ARBA" id="ARBA00022692"/>
    </source>
</evidence>
<dbReference type="EMBL" id="CP055153">
    <property type="protein sequence ID" value="QMU29686.1"/>
    <property type="molecule type" value="Genomic_DNA"/>
</dbReference>
<feature type="transmembrane region" description="Helical" evidence="8">
    <location>
        <begin position="7"/>
        <end position="26"/>
    </location>
</feature>
<evidence type="ECO:0000256" key="7">
    <source>
        <dbReference type="PIRNR" id="PIRNR016636"/>
    </source>
</evidence>
<proteinExistence type="inferred from homology"/>
<dbReference type="KEGG" id="add:HUW48_17355"/>
<accession>A0A7L7LA16</accession>
<dbReference type="Proteomes" id="UP000514509">
    <property type="component" value="Chromosome"/>
</dbReference>
<dbReference type="PANTHER" id="PTHR13285">
    <property type="entry name" value="ACYLTRANSFERASE"/>
    <property type="match status" value="1"/>
</dbReference>
<feature type="transmembrane region" description="Helical" evidence="8">
    <location>
        <begin position="114"/>
        <end position="135"/>
    </location>
</feature>
<feature type="transmembrane region" description="Helical" evidence="8">
    <location>
        <begin position="368"/>
        <end position="385"/>
    </location>
</feature>
<evidence type="ECO:0000256" key="2">
    <source>
        <dbReference type="ARBA" id="ARBA00010323"/>
    </source>
</evidence>
<evidence type="ECO:0000256" key="1">
    <source>
        <dbReference type="ARBA" id="ARBA00004651"/>
    </source>
</evidence>
<evidence type="ECO:0000256" key="8">
    <source>
        <dbReference type="SAM" id="Phobius"/>
    </source>
</evidence>
<dbReference type="InterPro" id="IPR051085">
    <property type="entry name" value="MB_O-acyltransferase"/>
</dbReference>
<comment type="similarity">
    <text evidence="2 7">Belongs to the membrane-bound acyltransferase family.</text>
</comment>
<gene>
    <name evidence="9" type="ORF">HUW48_17355</name>
</gene>
<reference evidence="9 10" key="1">
    <citation type="submission" date="2020-08" db="EMBL/GenBank/DDBJ databases">
        <title>Adhaeribacter dokdonensis sp. nov., isolated from the rhizosphere of Elymus tsukushiensis, a plant native to the Dokdo Islands, Republic of Korea.</title>
        <authorList>
            <person name="Ghim S.Y."/>
        </authorList>
    </citation>
    <scope>NUCLEOTIDE SEQUENCE [LARGE SCALE GENOMIC DNA]</scope>
    <source>
        <strain evidence="9 10">KUDC8001</strain>
    </source>
</reference>
<dbReference type="PIRSF" id="PIRSF016636">
    <property type="entry name" value="AlgI_DltB"/>
    <property type="match status" value="1"/>
</dbReference>
<keyword evidence="10" id="KW-1185">Reference proteome</keyword>
<sequence>MLFNSFEFLLFFPVVTILYFLLPHRFRWFHLLAASCFFYMFFKPVYILILFFTIVIDYYAGILIENSETKKKKKFYLLWSLVANIGVLAIFKYYNFFNDNITSLSEALGYQNHIPYLTILLPIGLSFHTFQAMSYTIEVYRGNHKAERHFGIYALYVMFYPQLVAGPIERPQNVLHQFHEKHYFDYDRVTSGLKLMAWGLFKKVVIADRLAVMVNEVYNNPTHFEGIPLILATVFFAIQIYCDFSGYSDIAIGSAQVMGFTLMRNFNRPYFSKNIKEFWGRWHISLSTWFRDYLYIPLGGNRVPKWRWYYNIFIVFLVSGFWHGANWTYIIWGALHGFYQVFGQITGKSRDRMVEALGLKKLPSLYKLIQIGTTFVLVCFAWVFFRANSVSDAWYIISHMFTGFSESVNLIAHNGFVRQRYLFLDQTKEIFLLSFVVISILIVIELFQRNRSLRLEVKKYPFPMRLVFYNIIILSILLLGSFSEAEFIYFQF</sequence>
<dbReference type="PANTHER" id="PTHR13285:SF18">
    <property type="entry name" value="PROTEIN-CYSTEINE N-PALMITOYLTRANSFERASE RASP"/>
    <property type="match status" value="1"/>
</dbReference>
<feature type="transmembrane region" description="Helical" evidence="8">
    <location>
        <begin position="46"/>
        <end position="64"/>
    </location>
</feature>
<dbReference type="Pfam" id="PF03062">
    <property type="entry name" value="MBOAT"/>
    <property type="match status" value="1"/>
</dbReference>
<dbReference type="AlphaFoldDB" id="A0A7L7LA16"/>
<feature type="transmembrane region" description="Helical" evidence="8">
    <location>
        <begin position="467"/>
        <end position="490"/>
    </location>
</feature>
<keyword evidence="4 8" id="KW-0812">Transmembrane</keyword>
<dbReference type="RefSeq" id="WP_182412146.1">
    <property type="nucleotide sequence ID" value="NZ_CP055153.1"/>
</dbReference>
<dbReference type="InterPro" id="IPR028362">
    <property type="entry name" value="AlgI"/>
</dbReference>
<dbReference type="GO" id="GO:0042121">
    <property type="term" value="P:alginic acid biosynthetic process"/>
    <property type="evidence" value="ECO:0007669"/>
    <property type="project" value="InterPro"/>
</dbReference>
<keyword evidence="7" id="KW-0808">Transferase</keyword>
<dbReference type="InterPro" id="IPR004299">
    <property type="entry name" value="MBOAT_fam"/>
</dbReference>
<keyword evidence="6 7" id="KW-0472">Membrane</keyword>
<evidence type="ECO:0000256" key="5">
    <source>
        <dbReference type="ARBA" id="ARBA00022989"/>
    </source>
</evidence>
<feature type="transmembrane region" description="Helical" evidence="8">
    <location>
        <begin position="308"/>
        <end position="324"/>
    </location>
</feature>
<dbReference type="GO" id="GO:0005886">
    <property type="term" value="C:plasma membrane"/>
    <property type="evidence" value="ECO:0007669"/>
    <property type="project" value="UniProtKB-SubCell"/>
</dbReference>
<keyword evidence="7" id="KW-0012">Acyltransferase</keyword>
<dbReference type="PIRSF" id="PIRSF500217">
    <property type="entry name" value="AlgI"/>
    <property type="match status" value="1"/>
</dbReference>
<evidence type="ECO:0000313" key="10">
    <source>
        <dbReference type="Proteomes" id="UP000514509"/>
    </source>
</evidence>
<comment type="subcellular location">
    <subcellularLocation>
        <location evidence="1">Cell membrane</location>
        <topology evidence="1">Multi-pass membrane protein</topology>
    </subcellularLocation>
</comment>
<keyword evidence="3 7" id="KW-1003">Cell membrane</keyword>
<protein>
    <submittedName>
        <fullName evidence="9">MBOAT family protein</fullName>
    </submittedName>
</protein>
<organism evidence="9 10">
    <name type="scientific">Adhaeribacter radiodurans</name>
    <dbReference type="NCBI Taxonomy" id="2745197"/>
    <lineage>
        <taxon>Bacteria</taxon>
        <taxon>Pseudomonadati</taxon>
        <taxon>Bacteroidota</taxon>
        <taxon>Cytophagia</taxon>
        <taxon>Cytophagales</taxon>
        <taxon>Hymenobacteraceae</taxon>
        <taxon>Adhaeribacter</taxon>
    </lineage>
</organism>
<feature type="transmembrane region" description="Helical" evidence="8">
    <location>
        <begin position="430"/>
        <end position="447"/>
    </location>
</feature>
<evidence type="ECO:0000256" key="6">
    <source>
        <dbReference type="ARBA" id="ARBA00023136"/>
    </source>
</evidence>
<dbReference type="InterPro" id="IPR024194">
    <property type="entry name" value="Ac/AlaTfrase_AlgI/DltB"/>
</dbReference>
<evidence type="ECO:0000313" key="9">
    <source>
        <dbReference type="EMBL" id="QMU29686.1"/>
    </source>
</evidence>
<feature type="transmembrane region" description="Helical" evidence="8">
    <location>
        <begin position="76"/>
        <end position="94"/>
    </location>
</feature>